<feature type="transmembrane region" description="Helical" evidence="1">
    <location>
        <begin position="289"/>
        <end position="310"/>
    </location>
</feature>
<dbReference type="GO" id="GO:0009190">
    <property type="term" value="P:cyclic nucleotide biosynthetic process"/>
    <property type="evidence" value="ECO:0007669"/>
    <property type="project" value="InterPro"/>
</dbReference>
<accession>A0A1Y6CMD6</accession>
<dbReference type="Gene3D" id="2.60.40.2380">
    <property type="match status" value="1"/>
</dbReference>
<dbReference type="EMBL" id="FWZT01000028">
    <property type="protein sequence ID" value="SMF73820.1"/>
    <property type="molecule type" value="Genomic_DNA"/>
</dbReference>
<dbReference type="SUPFAM" id="SSF55073">
    <property type="entry name" value="Nucleotide cyclase"/>
    <property type="match status" value="1"/>
</dbReference>
<dbReference type="Pfam" id="PF07696">
    <property type="entry name" value="7TMR-DISMED2"/>
    <property type="match status" value="1"/>
</dbReference>
<name>A0A1Y6CMD6_9BACT</name>
<dbReference type="Gene3D" id="3.30.70.1230">
    <property type="entry name" value="Nucleotide cyclase"/>
    <property type="match status" value="1"/>
</dbReference>
<dbReference type="Proteomes" id="UP000192907">
    <property type="component" value="Unassembled WGS sequence"/>
</dbReference>
<feature type="transmembrane region" description="Helical" evidence="1">
    <location>
        <begin position="226"/>
        <end position="249"/>
    </location>
</feature>
<reference evidence="4" key="1">
    <citation type="submission" date="2017-04" db="EMBL/GenBank/DDBJ databases">
        <authorList>
            <person name="Varghese N."/>
            <person name="Submissions S."/>
        </authorList>
    </citation>
    <scope>NUCLEOTIDE SEQUENCE [LARGE SCALE GENOMIC DNA]</scope>
    <source>
        <strain evidence="4">RKEM611</strain>
    </source>
</reference>
<keyword evidence="1" id="KW-0812">Transmembrane</keyword>
<dbReference type="InterPro" id="IPR011622">
    <property type="entry name" value="7TMR_DISM_rcpt_extracell_dom2"/>
</dbReference>
<dbReference type="STRING" id="1513793.SAMN06296036_1285"/>
<evidence type="ECO:0000259" key="2">
    <source>
        <dbReference type="PROSITE" id="PS50125"/>
    </source>
</evidence>
<evidence type="ECO:0000313" key="4">
    <source>
        <dbReference type="Proteomes" id="UP000192907"/>
    </source>
</evidence>
<proteinExistence type="predicted"/>
<dbReference type="Pfam" id="PF07695">
    <property type="entry name" value="7TMR-DISM_7TM"/>
    <property type="match status" value="1"/>
</dbReference>
<evidence type="ECO:0000313" key="3">
    <source>
        <dbReference type="EMBL" id="SMF73820.1"/>
    </source>
</evidence>
<keyword evidence="1" id="KW-0472">Membrane</keyword>
<feature type="transmembrane region" description="Helical" evidence="1">
    <location>
        <begin position="377"/>
        <end position="397"/>
    </location>
</feature>
<dbReference type="InterPro" id="IPR029787">
    <property type="entry name" value="Nucleotide_cyclase"/>
</dbReference>
<dbReference type="RefSeq" id="WP_132324536.1">
    <property type="nucleotide sequence ID" value="NZ_FWZT01000028.1"/>
</dbReference>
<dbReference type="InterPro" id="IPR001054">
    <property type="entry name" value="A/G_cyclase"/>
</dbReference>
<sequence>MYQLINSLLIVLGLALGSNTLLGAEVEPLTAPVLSLDENEQAWSGAYINRYADIRLHRENLDFQTVDDIFDTLPQNSFSFQDKAANLGKIDDSAYIRLFIESTDNDLIFLSINHRFVEFIELRVLNPSAREHFQRSGASVDMSERPIPSRSFLFPVRLEKGLNQVDFKVGGKYTINIPLRIWSEEGLDLYQDSRNLLIGMAVGAMLIIAIYNLIIAVLLRDSTFSTYSLFTFTQVAHLSYTFGIMQVFAYKFFHISLIPPILGSTLIMIGLLVSSFFIRSFFLIPRKSWLGFTWSAFELLTIVSILASSIKHQHSSTAVFICGTIATILIIYTSLMGIIRTRDDTYIKIYAAGWLLYVLGGVTALYTSFGYIERNWFTVHVHLFVSVGELVLFSLSLGGKMKRTVDGFEVEQRISMHSYRQLEKVFYPHQIRLIKEGGTVEKTMPTSPGKACVICFDIVNSSQIRHERSKQFFRAVLLGCHQELLEGYDDRKLRSRGFRVKEMGDGFLCSVGYPFQVPEGGSSEQALKLCLDFYKIFEEEAKKLDYIDEINCSMGVVLGPVQGLYTQHPPIQYDLEGSALVLATRYEAARKIDLDPIDLFKGSTITVQETVFLSLPEPLRQEFTEVALTRPQAQKLDDPDAVSLYVLDLRNSETGSTYLSQKAS</sequence>
<organism evidence="3 4">
    <name type="scientific">Pseudobacteriovorax antillogorgiicola</name>
    <dbReference type="NCBI Taxonomy" id="1513793"/>
    <lineage>
        <taxon>Bacteria</taxon>
        <taxon>Pseudomonadati</taxon>
        <taxon>Bdellovibrionota</taxon>
        <taxon>Oligoflexia</taxon>
        <taxon>Oligoflexales</taxon>
        <taxon>Pseudobacteriovoracaceae</taxon>
        <taxon>Pseudobacteriovorax</taxon>
    </lineage>
</organism>
<dbReference type="OrthoDB" id="7053556at2"/>
<gene>
    <name evidence="3" type="ORF">SAMN06296036_1285</name>
</gene>
<feature type="transmembrane region" description="Helical" evidence="1">
    <location>
        <begin position="316"/>
        <end position="339"/>
    </location>
</feature>
<feature type="domain" description="Guanylate cyclase" evidence="2">
    <location>
        <begin position="452"/>
        <end position="587"/>
    </location>
</feature>
<dbReference type="AlphaFoldDB" id="A0A1Y6CMD6"/>
<protein>
    <submittedName>
        <fullName evidence="3">7TMR-DISM extracellular 2</fullName>
    </submittedName>
</protein>
<feature type="transmembrane region" description="Helical" evidence="1">
    <location>
        <begin position="196"/>
        <end position="219"/>
    </location>
</feature>
<keyword evidence="4" id="KW-1185">Reference proteome</keyword>
<evidence type="ECO:0000256" key="1">
    <source>
        <dbReference type="SAM" id="Phobius"/>
    </source>
</evidence>
<keyword evidence="1" id="KW-1133">Transmembrane helix</keyword>
<feature type="transmembrane region" description="Helical" evidence="1">
    <location>
        <begin position="261"/>
        <end position="282"/>
    </location>
</feature>
<dbReference type="GO" id="GO:0004016">
    <property type="term" value="F:adenylate cyclase activity"/>
    <property type="evidence" value="ECO:0007669"/>
    <property type="project" value="UniProtKB-ARBA"/>
</dbReference>
<dbReference type="GO" id="GO:0035556">
    <property type="term" value="P:intracellular signal transduction"/>
    <property type="evidence" value="ECO:0007669"/>
    <property type="project" value="InterPro"/>
</dbReference>
<dbReference type="InterPro" id="IPR011623">
    <property type="entry name" value="7TMR_DISM_rcpt_extracell_dom1"/>
</dbReference>
<dbReference type="PROSITE" id="PS50125">
    <property type="entry name" value="GUANYLATE_CYCLASE_2"/>
    <property type="match status" value="1"/>
</dbReference>
<feature type="transmembrane region" description="Helical" evidence="1">
    <location>
        <begin position="351"/>
        <end position="371"/>
    </location>
</feature>